<evidence type="ECO:0000259" key="3">
    <source>
        <dbReference type="Pfam" id="PF00534"/>
    </source>
</evidence>
<protein>
    <recommendedName>
        <fullName evidence="3">Glycosyl transferase family 1 domain-containing protein</fullName>
    </recommendedName>
</protein>
<proteinExistence type="predicted"/>
<feature type="domain" description="Glycosyl transferase family 1" evidence="3">
    <location>
        <begin position="160"/>
        <end position="320"/>
    </location>
</feature>
<keyword evidence="1" id="KW-0328">Glycosyltransferase</keyword>
<dbReference type="AlphaFoldDB" id="A0A1G1XYS6"/>
<keyword evidence="2" id="KW-0808">Transferase</keyword>
<dbReference type="PANTHER" id="PTHR12526:SF629">
    <property type="entry name" value="TEICHURONIC ACID BIOSYNTHESIS GLYCOSYLTRANSFERASE TUAH-RELATED"/>
    <property type="match status" value="1"/>
</dbReference>
<dbReference type="SUPFAM" id="SSF53756">
    <property type="entry name" value="UDP-Glycosyltransferase/glycogen phosphorylase"/>
    <property type="match status" value="1"/>
</dbReference>
<gene>
    <name evidence="4" type="ORF">A2744_01375</name>
</gene>
<dbReference type="Proteomes" id="UP000178240">
    <property type="component" value="Unassembled WGS sequence"/>
</dbReference>
<evidence type="ECO:0000313" key="4">
    <source>
        <dbReference type="EMBL" id="OGY45188.1"/>
    </source>
</evidence>
<dbReference type="CDD" id="cd03801">
    <property type="entry name" value="GT4_PimA-like"/>
    <property type="match status" value="1"/>
</dbReference>
<evidence type="ECO:0000313" key="5">
    <source>
        <dbReference type="Proteomes" id="UP000178240"/>
    </source>
</evidence>
<dbReference type="STRING" id="1797535.A2744_01375"/>
<evidence type="ECO:0000256" key="1">
    <source>
        <dbReference type="ARBA" id="ARBA00022676"/>
    </source>
</evidence>
<evidence type="ECO:0000256" key="2">
    <source>
        <dbReference type="ARBA" id="ARBA00022679"/>
    </source>
</evidence>
<name>A0A1G1XYS6_9BACT</name>
<dbReference type="PANTHER" id="PTHR12526">
    <property type="entry name" value="GLYCOSYLTRANSFERASE"/>
    <property type="match status" value="1"/>
</dbReference>
<dbReference type="Pfam" id="PF00534">
    <property type="entry name" value="Glycos_transf_1"/>
    <property type="match status" value="1"/>
</dbReference>
<sequence>MITRKVDINDSRMGFFYQWVRAIGEKVEKLYVITWQKSDRGELPANIEIINLPQNKLLKIISLRFNTLRLLPKIDGIFCHMNPEYTILIAPLPKIFGKKVVSWYTHSAVSFRSRLMEKLTDRILTASKESFLLPSKKVLVTGHGIDTKNFFPIDSAEPLKDNFDLLSVGRISPTKDYESMIKAVNILSDQNIKNVRLKIIGEPALPEQQVYLDSLKQMVKVMKLENQVEFLGSVQNISLRKYFLDADAVINLSGTGSLDKAVLEAMACGRLVLTSNIAFKLILPPELMVEQNQPKALAERIEFLINLSGEKKRQWQNQLRQEVVNNHNLDNLIKKIIEQFS</sequence>
<dbReference type="EMBL" id="MHIE01000025">
    <property type="protein sequence ID" value="OGY45188.1"/>
    <property type="molecule type" value="Genomic_DNA"/>
</dbReference>
<organism evidence="4 5">
    <name type="scientific">Candidatus Buchananbacteria bacterium RIFCSPHIGHO2_01_FULL_44_11</name>
    <dbReference type="NCBI Taxonomy" id="1797535"/>
    <lineage>
        <taxon>Bacteria</taxon>
        <taxon>Candidatus Buchananiibacteriota</taxon>
    </lineage>
</organism>
<dbReference type="InterPro" id="IPR001296">
    <property type="entry name" value="Glyco_trans_1"/>
</dbReference>
<dbReference type="Gene3D" id="3.40.50.2000">
    <property type="entry name" value="Glycogen Phosphorylase B"/>
    <property type="match status" value="2"/>
</dbReference>
<reference evidence="4 5" key="1">
    <citation type="journal article" date="2016" name="Nat. Commun.">
        <title>Thousands of microbial genomes shed light on interconnected biogeochemical processes in an aquifer system.</title>
        <authorList>
            <person name="Anantharaman K."/>
            <person name="Brown C.T."/>
            <person name="Hug L.A."/>
            <person name="Sharon I."/>
            <person name="Castelle C.J."/>
            <person name="Probst A.J."/>
            <person name="Thomas B.C."/>
            <person name="Singh A."/>
            <person name="Wilkins M.J."/>
            <person name="Karaoz U."/>
            <person name="Brodie E.L."/>
            <person name="Williams K.H."/>
            <person name="Hubbard S.S."/>
            <person name="Banfield J.F."/>
        </authorList>
    </citation>
    <scope>NUCLEOTIDE SEQUENCE [LARGE SCALE GENOMIC DNA]</scope>
</reference>
<dbReference type="GO" id="GO:0016757">
    <property type="term" value="F:glycosyltransferase activity"/>
    <property type="evidence" value="ECO:0007669"/>
    <property type="project" value="UniProtKB-KW"/>
</dbReference>
<accession>A0A1G1XYS6</accession>
<comment type="caution">
    <text evidence="4">The sequence shown here is derived from an EMBL/GenBank/DDBJ whole genome shotgun (WGS) entry which is preliminary data.</text>
</comment>